<evidence type="ECO:0000313" key="7">
    <source>
        <dbReference type="EMBL" id="SDH87030.1"/>
    </source>
</evidence>
<organism evidence="7 8">
    <name type="scientific">Agrococcus jejuensis</name>
    <dbReference type="NCBI Taxonomy" id="399736"/>
    <lineage>
        <taxon>Bacteria</taxon>
        <taxon>Bacillati</taxon>
        <taxon>Actinomycetota</taxon>
        <taxon>Actinomycetes</taxon>
        <taxon>Micrococcales</taxon>
        <taxon>Microbacteriaceae</taxon>
        <taxon>Agrococcus</taxon>
    </lineage>
</organism>
<reference evidence="8" key="1">
    <citation type="submission" date="2016-10" db="EMBL/GenBank/DDBJ databases">
        <authorList>
            <person name="Varghese N."/>
            <person name="Submissions S."/>
        </authorList>
    </citation>
    <scope>NUCLEOTIDE SEQUENCE [LARGE SCALE GENOMIC DNA]</scope>
    <source>
        <strain evidence="8">DSM 22002</strain>
    </source>
</reference>
<comment type="subcellular location">
    <subcellularLocation>
        <location evidence="1">Membrane</location>
        <topology evidence="1">Multi-pass membrane protein</topology>
    </subcellularLocation>
</comment>
<dbReference type="STRING" id="399736.SAMN04489720_2671"/>
<proteinExistence type="predicted"/>
<feature type="transmembrane region" description="Helical" evidence="5">
    <location>
        <begin position="290"/>
        <end position="308"/>
    </location>
</feature>
<keyword evidence="4 5" id="KW-0472">Membrane</keyword>
<feature type="transmembrane region" description="Helical" evidence="5">
    <location>
        <begin position="101"/>
        <end position="117"/>
    </location>
</feature>
<dbReference type="GO" id="GO:0016020">
    <property type="term" value="C:membrane"/>
    <property type="evidence" value="ECO:0007669"/>
    <property type="project" value="UniProtKB-SubCell"/>
</dbReference>
<feature type="transmembrane region" description="Helical" evidence="5">
    <location>
        <begin position="77"/>
        <end position="95"/>
    </location>
</feature>
<feature type="domain" description="Integral membrane bound transporter" evidence="6">
    <location>
        <begin position="207"/>
        <end position="331"/>
    </location>
</feature>
<sequence length="347" mass="35310">MPGPLHHVRGVLGESVRLGPAPGAHRVAIRGAIVLAVALGTLLAVDRLDLGIAAAFGAFASIYGGRRPSRTRWRAQAWMGALLTATAAVGALVGMTPWSTWLAIPLVAVVAGLATWASDAQGWRPPGPFFLVFAAGACASVPFAPADVPLVPLVSAATAALAVGLGALEQLVLPTRKAPPPAPPRDPAIRWQVARAVVGVGAAGALATAVSGWLPGGDHPYWAMLSAAVAFAVPHVHGQLARGVQRVVGTFVGLGVAWLLLSAGLPPLATIAVVVALQFVIELVIGWNYAIGLVAITPLAMLLVHLAAPAPIDALLLSRLVETALGVAVGSLAIVAIRPRGRGRGTR</sequence>
<dbReference type="Proteomes" id="UP000198822">
    <property type="component" value="Chromosome I"/>
</dbReference>
<evidence type="ECO:0000256" key="4">
    <source>
        <dbReference type="ARBA" id="ARBA00023136"/>
    </source>
</evidence>
<keyword evidence="3 5" id="KW-1133">Transmembrane helix</keyword>
<keyword evidence="8" id="KW-1185">Reference proteome</keyword>
<evidence type="ECO:0000256" key="3">
    <source>
        <dbReference type="ARBA" id="ARBA00022989"/>
    </source>
</evidence>
<feature type="transmembrane region" description="Helical" evidence="5">
    <location>
        <begin position="314"/>
        <end position="337"/>
    </location>
</feature>
<feature type="transmembrane region" description="Helical" evidence="5">
    <location>
        <begin position="193"/>
        <end position="214"/>
    </location>
</feature>
<feature type="transmembrane region" description="Helical" evidence="5">
    <location>
        <begin position="27"/>
        <end position="44"/>
    </location>
</feature>
<keyword evidence="2 5" id="KW-0812">Transmembrane</keyword>
<feature type="transmembrane region" description="Helical" evidence="5">
    <location>
        <begin position="129"/>
        <end position="146"/>
    </location>
</feature>
<protein>
    <submittedName>
        <fullName evidence="7">Fusaric acid resistance protein-like</fullName>
    </submittedName>
</protein>
<evidence type="ECO:0000256" key="5">
    <source>
        <dbReference type="SAM" id="Phobius"/>
    </source>
</evidence>
<dbReference type="InterPro" id="IPR049453">
    <property type="entry name" value="Memb_transporter_dom"/>
</dbReference>
<name>A0A1G8FYA4_9MICO</name>
<evidence type="ECO:0000313" key="8">
    <source>
        <dbReference type="Proteomes" id="UP000198822"/>
    </source>
</evidence>
<gene>
    <name evidence="7" type="ORF">SAMN04489720_2671</name>
</gene>
<evidence type="ECO:0000256" key="2">
    <source>
        <dbReference type="ARBA" id="ARBA00022692"/>
    </source>
</evidence>
<evidence type="ECO:0000256" key="1">
    <source>
        <dbReference type="ARBA" id="ARBA00004141"/>
    </source>
</evidence>
<dbReference type="Pfam" id="PF13515">
    <property type="entry name" value="FUSC_2"/>
    <property type="match status" value="1"/>
</dbReference>
<feature type="transmembrane region" description="Helical" evidence="5">
    <location>
        <begin position="50"/>
        <end position="65"/>
    </location>
</feature>
<accession>A0A1G8FYA4</accession>
<evidence type="ECO:0000259" key="6">
    <source>
        <dbReference type="Pfam" id="PF13515"/>
    </source>
</evidence>
<dbReference type="EMBL" id="LT629695">
    <property type="protein sequence ID" value="SDH87030.1"/>
    <property type="molecule type" value="Genomic_DNA"/>
</dbReference>
<feature type="transmembrane region" description="Helical" evidence="5">
    <location>
        <begin position="152"/>
        <end position="173"/>
    </location>
</feature>
<dbReference type="AlphaFoldDB" id="A0A1G8FYA4"/>